<keyword evidence="6 7" id="KW-0472">Membrane</keyword>
<gene>
    <name evidence="9" type="ORF">A2113_00700</name>
</gene>
<evidence type="ECO:0000256" key="1">
    <source>
        <dbReference type="ARBA" id="ARBA00004651"/>
    </source>
</evidence>
<feature type="transmembrane region" description="Helical" evidence="7">
    <location>
        <begin position="132"/>
        <end position="149"/>
    </location>
</feature>
<dbReference type="Proteomes" id="UP000176299">
    <property type="component" value="Unassembled WGS sequence"/>
</dbReference>
<evidence type="ECO:0000256" key="7">
    <source>
        <dbReference type="SAM" id="Phobius"/>
    </source>
</evidence>
<sequence length="196" mass="21909">MNLISLDKDLFLFINGWVGKLPWCDNLIKLVVNEYFVPATLSLILLYLWFAPSKNQTKQQEAILTAFFSIVVLAILIVLSNQFIVRERPFAQLPTHLLFYRPTDPSFPSNAAAVGLSLATAIFLVTQRLGTTAILLAVFYAFSRVYAGVHFPSDVIAGAILGVLITLLVSRFTSLMKFSTDIARKVQKRLQLNLDT</sequence>
<feature type="transmembrane region" description="Helical" evidence="7">
    <location>
        <begin position="105"/>
        <end position="125"/>
    </location>
</feature>
<dbReference type="InterPro" id="IPR036938">
    <property type="entry name" value="PAP2/HPO_sf"/>
</dbReference>
<keyword evidence="4" id="KW-0378">Hydrolase</keyword>
<evidence type="ECO:0000313" key="9">
    <source>
        <dbReference type="EMBL" id="OGY21833.1"/>
    </source>
</evidence>
<dbReference type="GO" id="GO:0005886">
    <property type="term" value="C:plasma membrane"/>
    <property type="evidence" value="ECO:0007669"/>
    <property type="project" value="UniProtKB-SubCell"/>
</dbReference>
<feature type="transmembrane region" description="Helical" evidence="7">
    <location>
        <begin position="155"/>
        <end position="175"/>
    </location>
</feature>
<keyword evidence="5 7" id="KW-1133">Transmembrane helix</keyword>
<feature type="domain" description="Phosphatidic acid phosphatase type 2/haloperoxidase" evidence="8">
    <location>
        <begin position="62"/>
        <end position="170"/>
    </location>
</feature>
<evidence type="ECO:0000256" key="2">
    <source>
        <dbReference type="ARBA" id="ARBA00022475"/>
    </source>
</evidence>
<reference evidence="9 10" key="1">
    <citation type="journal article" date="2016" name="Nat. Commun.">
        <title>Thousands of microbial genomes shed light on interconnected biogeochemical processes in an aquifer system.</title>
        <authorList>
            <person name="Anantharaman K."/>
            <person name="Brown C.T."/>
            <person name="Hug L.A."/>
            <person name="Sharon I."/>
            <person name="Castelle C.J."/>
            <person name="Probst A.J."/>
            <person name="Thomas B.C."/>
            <person name="Singh A."/>
            <person name="Wilkins M.J."/>
            <person name="Karaoz U."/>
            <person name="Brodie E.L."/>
            <person name="Williams K.H."/>
            <person name="Hubbard S.S."/>
            <person name="Banfield J.F."/>
        </authorList>
    </citation>
    <scope>NUCLEOTIDE SEQUENCE [LARGE SCALE GENOMIC DNA]</scope>
</reference>
<comment type="subcellular location">
    <subcellularLocation>
        <location evidence="1">Cell membrane</location>
        <topology evidence="1">Multi-pass membrane protein</topology>
    </subcellularLocation>
</comment>
<evidence type="ECO:0000256" key="6">
    <source>
        <dbReference type="ARBA" id="ARBA00023136"/>
    </source>
</evidence>
<evidence type="ECO:0000256" key="5">
    <source>
        <dbReference type="ARBA" id="ARBA00022989"/>
    </source>
</evidence>
<evidence type="ECO:0000256" key="4">
    <source>
        <dbReference type="ARBA" id="ARBA00022801"/>
    </source>
</evidence>
<dbReference type="EMBL" id="MHCN01000010">
    <property type="protein sequence ID" value="OGY21833.1"/>
    <property type="molecule type" value="Genomic_DNA"/>
</dbReference>
<evidence type="ECO:0000313" key="10">
    <source>
        <dbReference type="Proteomes" id="UP000176299"/>
    </source>
</evidence>
<name>A0A1G1W2H5_9BACT</name>
<feature type="transmembrane region" description="Helical" evidence="7">
    <location>
        <begin position="63"/>
        <end position="85"/>
    </location>
</feature>
<feature type="transmembrane region" description="Helical" evidence="7">
    <location>
        <begin position="35"/>
        <end position="51"/>
    </location>
</feature>
<dbReference type="Gene3D" id="1.20.144.10">
    <property type="entry name" value="Phosphatidic acid phosphatase type 2/haloperoxidase"/>
    <property type="match status" value="1"/>
</dbReference>
<keyword evidence="3 7" id="KW-0812">Transmembrane</keyword>
<dbReference type="InterPro" id="IPR000326">
    <property type="entry name" value="PAP2/HPO"/>
</dbReference>
<dbReference type="PANTHER" id="PTHR14969:SF62">
    <property type="entry name" value="DECAPRENYLPHOSPHORYL-5-PHOSPHORIBOSE PHOSPHATASE RV3807C-RELATED"/>
    <property type="match status" value="1"/>
</dbReference>
<dbReference type="SMART" id="SM00014">
    <property type="entry name" value="acidPPc"/>
    <property type="match status" value="1"/>
</dbReference>
<dbReference type="AlphaFoldDB" id="A0A1G1W2H5"/>
<evidence type="ECO:0000256" key="3">
    <source>
        <dbReference type="ARBA" id="ARBA00022692"/>
    </source>
</evidence>
<organism evidence="9 10">
    <name type="scientific">Candidatus Woykebacteria bacterium GWA1_44_8</name>
    <dbReference type="NCBI Taxonomy" id="1802591"/>
    <lineage>
        <taxon>Bacteria</taxon>
        <taxon>Candidatus Woykeibacteriota</taxon>
    </lineage>
</organism>
<dbReference type="STRING" id="1802591.A2113_00700"/>
<comment type="caution">
    <text evidence="9">The sequence shown here is derived from an EMBL/GenBank/DDBJ whole genome shotgun (WGS) entry which is preliminary data.</text>
</comment>
<accession>A0A1G1W2H5</accession>
<dbReference type="PANTHER" id="PTHR14969">
    <property type="entry name" value="SPHINGOSINE-1-PHOSPHATE PHOSPHOHYDROLASE"/>
    <property type="match status" value="1"/>
</dbReference>
<protein>
    <recommendedName>
        <fullName evidence="8">Phosphatidic acid phosphatase type 2/haloperoxidase domain-containing protein</fullName>
    </recommendedName>
</protein>
<evidence type="ECO:0000259" key="8">
    <source>
        <dbReference type="SMART" id="SM00014"/>
    </source>
</evidence>
<proteinExistence type="predicted"/>
<dbReference type="Pfam" id="PF01569">
    <property type="entry name" value="PAP2"/>
    <property type="match status" value="1"/>
</dbReference>
<dbReference type="SUPFAM" id="SSF48317">
    <property type="entry name" value="Acid phosphatase/Vanadium-dependent haloperoxidase"/>
    <property type="match status" value="1"/>
</dbReference>
<dbReference type="GO" id="GO:0016787">
    <property type="term" value="F:hydrolase activity"/>
    <property type="evidence" value="ECO:0007669"/>
    <property type="project" value="UniProtKB-KW"/>
</dbReference>
<keyword evidence="2" id="KW-1003">Cell membrane</keyword>